<dbReference type="EMBL" id="OOIL02001925">
    <property type="protein sequence ID" value="VFQ79317.1"/>
    <property type="molecule type" value="Genomic_DNA"/>
</dbReference>
<sequence>MFRRLSTLMNLSTRILLMAPSQVIRVSDISLKMGRDWFSVSLELDLRVRPSVSTLSNMRLVHPRPEENPTTHFPLWWMLLSSCLRWRNSLADQLQLL</sequence>
<evidence type="ECO:0000313" key="1">
    <source>
        <dbReference type="EMBL" id="VFQ79317.1"/>
    </source>
</evidence>
<accession>A0A484LSV4</accession>
<proteinExistence type="predicted"/>
<protein>
    <submittedName>
        <fullName evidence="1">Uncharacterized protein</fullName>
    </submittedName>
</protein>
<dbReference type="OrthoDB" id="10583159at2759"/>
<dbReference type="AlphaFoldDB" id="A0A484LSV4"/>
<name>A0A484LSV4_9ASTE</name>
<dbReference type="Proteomes" id="UP000595140">
    <property type="component" value="Unassembled WGS sequence"/>
</dbReference>
<reference evidence="1 2" key="1">
    <citation type="submission" date="2018-04" db="EMBL/GenBank/DDBJ databases">
        <authorList>
            <person name="Vogel A."/>
        </authorList>
    </citation>
    <scope>NUCLEOTIDE SEQUENCE [LARGE SCALE GENOMIC DNA]</scope>
</reference>
<organism evidence="1 2">
    <name type="scientific">Cuscuta campestris</name>
    <dbReference type="NCBI Taxonomy" id="132261"/>
    <lineage>
        <taxon>Eukaryota</taxon>
        <taxon>Viridiplantae</taxon>
        <taxon>Streptophyta</taxon>
        <taxon>Embryophyta</taxon>
        <taxon>Tracheophyta</taxon>
        <taxon>Spermatophyta</taxon>
        <taxon>Magnoliopsida</taxon>
        <taxon>eudicotyledons</taxon>
        <taxon>Gunneridae</taxon>
        <taxon>Pentapetalae</taxon>
        <taxon>asterids</taxon>
        <taxon>lamiids</taxon>
        <taxon>Solanales</taxon>
        <taxon>Convolvulaceae</taxon>
        <taxon>Cuscuteae</taxon>
        <taxon>Cuscuta</taxon>
        <taxon>Cuscuta subgen. Grammica</taxon>
        <taxon>Cuscuta sect. Cleistogrammica</taxon>
    </lineage>
</organism>
<gene>
    <name evidence="1" type="ORF">CCAM_LOCUS21093</name>
</gene>
<keyword evidence="2" id="KW-1185">Reference proteome</keyword>
<evidence type="ECO:0000313" key="2">
    <source>
        <dbReference type="Proteomes" id="UP000595140"/>
    </source>
</evidence>